<dbReference type="EMBL" id="CP036279">
    <property type="protein sequence ID" value="QDU62910.1"/>
    <property type="molecule type" value="Genomic_DNA"/>
</dbReference>
<dbReference type="GO" id="GO:0006777">
    <property type="term" value="P:Mo-molybdopterin cofactor biosynthetic process"/>
    <property type="evidence" value="ECO:0007669"/>
    <property type="project" value="UniProtKB-UniRule"/>
</dbReference>
<dbReference type="InterPro" id="IPR038987">
    <property type="entry name" value="MoeA-like"/>
</dbReference>
<dbReference type="AlphaFoldDB" id="A0A518B7F1"/>
<comment type="function">
    <text evidence="2 11">Catalyzes the insertion of molybdate into adenylated molybdopterin with the concomitant release of AMP.</text>
</comment>
<dbReference type="InterPro" id="IPR036425">
    <property type="entry name" value="MoaB/Mog-like_dom_sf"/>
</dbReference>
<dbReference type="OrthoDB" id="9804758at2"/>
<dbReference type="InterPro" id="IPR001453">
    <property type="entry name" value="MoaB/Mog_dom"/>
</dbReference>
<proteinExistence type="inferred from homology"/>
<dbReference type="FunFam" id="3.40.980.10:FF:000004">
    <property type="entry name" value="Molybdopterin molybdenumtransferase"/>
    <property type="match status" value="1"/>
</dbReference>
<dbReference type="SMART" id="SM00852">
    <property type="entry name" value="MoCF_biosynth"/>
    <property type="match status" value="1"/>
</dbReference>
<evidence type="ECO:0000313" key="14">
    <source>
        <dbReference type="Proteomes" id="UP000317093"/>
    </source>
</evidence>
<dbReference type="InterPro" id="IPR036688">
    <property type="entry name" value="MoeA_C_domain_IV_sf"/>
</dbReference>
<dbReference type="RefSeq" id="WP_145259988.1">
    <property type="nucleotide sequence ID" value="NZ_CP036279.1"/>
</dbReference>
<dbReference type="NCBIfam" id="TIGR00177">
    <property type="entry name" value="molyb_syn"/>
    <property type="match status" value="1"/>
</dbReference>
<evidence type="ECO:0000256" key="2">
    <source>
        <dbReference type="ARBA" id="ARBA00002901"/>
    </source>
</evidence>
<reference evidence="13 14" key="1">
    <citation type="submission" date="2019-02" db="EMBL/GenBank/DDBJ databases">
        <title>Deep-cultivation of Planctomycetes and their phenomic and genomic characterization uncovers novel biology.</title>
        <authorList>
            <person name="Wiegand S."/>
            <person name="Jogler M."/>
            <person name="Boedeker C."/>
            <person name="Pinto D."/>
            <person name="Vollmers J."/>
            <person name="Rivas-Marin E."/>
            <person name="Kohn T."/>
            <person name="Peeters S.H."/>
            <person name="Heuer A."/>
            <person name="Rast P."/>
            <person name="Oberbeckmann S."/>
            <person name="Bunk B."/>
            <person name="Jeske O."/>
            <person name="Meyerdierks A."/>
            <person name="Storesund J.E."/>
            <person name="Kallscheuer N."/>
            <person name="Luecker S."/>
            <person name="Lage O.M."/>
            <person name="Pohl T."/>
            <person name="Merkel B.J."/>
            <person name="Hornburger P."/>
            <person name="Mueller R.-W."/>
            <person name="Bruemmer F."/>
            <person name="Labrenz M."/>
            <person name="Spormann A.M."/>
            <person name="Op den Camp H."/>
            <person name="Overmann J."/>
            <person name="Amann R."/>
            <person name="Jetten M.S.M."/>
            <person name="Mascher T."/>
            <person name="Medema M.H."/>
            <person name="Devos D.P."/>
            <person name="Kaster A.-K."/>
            <person name="Ovreas L."/>
            <person name="Rohde M."/>
            <person name="Galperin M.Y."/>
            <person name="Jogler C."/>
        </authorList>
    </citation>
    <scope>NUCLEOTIDE SEQUENCE [LARGE SCALE GENOMIC DNA]</scope>
    <source>
        <strain evidence="13 14">Pan216</strain>
    </source>
</reference>
<dbReference type="Pfam" id="PF00994">
    <property type="entry name" value="MoCF_biosynth"/>
    <property type="match status" value="1"/>
</dbReference>
<evidence type="ECO:0000256" key="7">
    <source>
        <dbReference type="ARBA" id="ARBA00022723"/>
    </source>
</evidence>
<keyword evidence="5 11" id="KW-0500">Molybdenum</keyword>
<dbReference type="EC" id="2.10.1.1" evidence="11"/>
<dbReference type="PROSITE" id="PS01079">
    <property type="entry name" value="MOCF_BIOSYNTHESIS_2"/>
    <property type="match status" value="1"/>
</dbReference>
<dbReference type="SUPFAM" id="SSF53218">
    <property type="entry name" value="Molybdenum cofactor biosynthesis proteins"/>
    <property type="match status" value="1"/>
</dbReference>
<dbReference type="InterPro" id="IPR008284">
    <property type="entry name" value="MoCF_biosynth_CS"/>
</dbReference>
<feature type="domain" description="MoaB/Mog" evidence="12">
    <location>
        <begin position="176"/>
        <end position="313"/>
    </location>
</feature>
<dbReference type="InterPro" id="IPR005110">
    <property type="entry name" value="MoeA_linker/N"/>
</dbReference>
<keyword evidence="9 11" id="KW-0501">Molybdenum cofactor biosynthesis</keyword>
<evidence type="ECO:0000256" key="1">
    <source>
        <dbReference type="ARBA" id="ARBA00001946"/>
    </source>
</evidence>
<comment type="similarity">
    <text evidence="4 11">Belongs to the MoeA family.</text>
</comment>
<name>A0A518B7F1_9BACT</name>
<evidence type="ECO:0000256" key="11">
    <source>
        <dbReference type="RuleBase" id="RU365090"/>
    </source>
</evidence>
<keyword evidence="7 11" id="KW-0479">Metal-binding</keyword>
<comment type="catalytic activity">
    <reaction evidence="10">
        <text>adenylyl-molybdopterin + molybdate = Mo-molybdopterin + AMP + H(+)</text>
        <dbReference type="Rhea" id="RHEA:35047"/>
        <dbReference type="ChEBI" id="CHEBI:15378"/>
        <dbReference type="ChEBI" id="CHEBI:36264"/>
        <dbReference type="ChEBI" id="CHEBI:62727"/>
        <dbReference type="ChEBI" id="CHEBI:71302"/>
        <dbReference type="ChEBI" id="CHEBI:456215"/>
        <dbReference type="EC" id="2.10.1.1"/>
    </reaction>
</comment>
<keyword evidence="14" id="KW-1185">Reference proteome</keyword>
<dbReference type="GO" id="GO:0061599">
    <property type="term" value="F:molybdopterin molybdotransferase activity"/>
    <property type="evidence" value="ECO:0007669"/>
    <property type="project" value="UniProtKB-UniRule"/>
</dbReference>
<dbReference type="Gene3D" id="2.170.190.11">
    <property type="entry name" value="Molybdopterin biosynthesis moea protein, domain 3"/>
    <property type="match status" value="1"/>
</dbReference>
<dbReference type="InterPro" id="IPR036135">
    <property type="entry name" value="MoeA_linker/N_sf"/>
</dbReference>
<dbReference type="GO" id="GO:0046872">
    <property type="term" value="F:metal ion binding"/>
    <property type="evidence" value="ECO:0007669"/>
    <property type="project" value="UniProtKB-UniRule"/>
</dbReference>
<dbReference type="Gene3D" id="2.40.340.10">
    <property type="entry name" value="MoeA, C-terminal, domain IV"/>
    <property type="match status" value="1"/>
</dbReference>
<dbReference type="CDD" id="cd00887">
    <property type="entry name" value="MoeA"/>
    <property type="match status" value="1"/>
</dbReference>
<dbReference type="KEGG" id="knv:Pan216_37830"/>
<evidence type="ECO:0000256" key="6">
    <source>
        <dbReference type="ARBA" id="ARBA00022679"/>
    </source>
</evidence>
<dbReference type="Proteomes" id="UP000317093">
    <property type="component" value="Chromosome"/>
</dbReference>
<dbReference type="Gene3D" id="3.90.105.10">
    <property type="entry name" value="Molybdopterin biosynthesis moea protein, domain 2"/>
    <property type="match status" value="1"/>
</dbReference>
<dbReference type="SUPFAM" id="SSF63867">
    <property type="entry name" value="MoeA C-terminal domain-like"/>
    <property type="match status" value="1"/>
</dbReference>
<gene>
    <name evidence="13" type="primary">moeA_2</name>
    <name evidence="13" type="ORF">Pan216_37830</name>
</gene>
<evidence type="ECO:0000256" key="9">
    <source>
        <dbReference type="ARBA" id="ARBA00023150"/>
    </source>
</evidence>
<dbReference type="Pfam" id="PF03453">
    <property type="entry name" value="MoeA_N"/>
    <property type="match status" value="1"/>
</dbReference>
<comment type="pathway">
    <text evidence="3 11">Cofactor biosynthesis; molybdopterin biosynthesis.</text>
</comment>
<evidence type="ECO:0000256" key="4">
    <source>
        <dbReference type="ARBA" id="ARBA00010763"/>
    </source>
</evidence>
<evidence type="ECO:0000256" key="8">
    <source>
        <dbReference type="ARBA" id="ARBA00022842"/>
    </source>
</evidence>
<accession>A0A518B7F1</accession>
<evidence type="ECO:0000256" key="10">
    <source>
        <dbReference type="ARBA" id="ARBA00047317"/>
    </source>
</evidence>
<dbReference type="Pfam" id="PF03454">
    <property type="entry name" value="MoeA_C"/>
    <property type="match status" value="1"/>
</dbReference>
<comment type="cofactor">
    <cofactor evidence="1 11">
        <name>Mg(2+)</name>
        <dbReference type="ChEBI" id="CHEBI:18420"/>
    </cofactor>
</comment>
<protein>
    <recommendedName>
        <fullName evidence="11">Molybdopterin molybdenumtransferase</fullName>
        <ecNumber evidence="11">2.10.1.1</ecNumber>
    </recommendedName>
</protein>
<keyword evidence="8 11" id="KW-0460">Magnesium</keyword>
<dbReference type="PANTHER" id="PTHR10192">
    <property type="entry name" value="MOLYBDOPTERIN BIOSYNTHESIS PROTEIN"/>
    <property type="match status" value="1"/>
</dbReference>
<dbReference type="GO" id="GO:0005829">
    <property type="term" value="C:cytosol"/>
    <property type="evidence" value="ECO:0007669"/>
    <property type="project" value="TreeGrafter"/>
</dbReference>
<dbReference type="FunFam" id="2.170.190.11:FF:000001">
    <property type="entry name" value="Molybdopterin molybdenumtransferase"/>
    <property type="match status" value="1"/>
</dbReference>
<organism evidence="13 14">
    <name type="scientific">Kolteria novifilia</name>
    <dbReference type="NCBI Taxonomy" id="2527975"/>
    <lineage>
        <taxon>Bacteria</taxon>
        <taxon>Pseudomonadati</taxon>
        <taxon>Planctomycetota</taxon>
        <taxon>Planctomycetia</taxon>
        <taxon>Kolteriales</taxon>
        <taxon>Kolteriaceae</taxon>
        <taxon>Kolteria</taxon>
    </lineage>
</organism>
<evidence type="ECO:0000256" key="5">
    <source>
        <dbReference type="ARBA" id="ARBA00022505"/>
    </source>
</evidence>
<dbReference type="PANTHER" id="PTHR10192:SF5">
    <property type="entry name" value="GEPHYRIN"/>
    <property type="match status" value="1"/>
</dbReference>
<keyword evidence="6 11" id="KW-0808">Transferase</keyword>
<dbReference type="Gene3D" id="3.40.980.10">
    <property type="entry name" value="MoaB/Mog-like domain"/>
    <property type="match status" value="1"/>
</dbReference>
<evidence type="ECO:0000256" key="3">
    <source>
        <dbReference type="ARBA" id="ARBA00005046"/>
    </source>
</evidence>
<dbReference type="NCBIfam" id="NF045515">
    <property type="entry name" value="Glp_gephyrin"/>
    <property type="match status" value="1"/>
</dbReference>
<dbReference type="InterPro" id="IPR005111">
    <property type="entry name" value="MoeA_C_domain_IV"/>
</dbReference>
<evidence type="ECO:0000259" key="12">
    <source>
        <dbReference type="SMART" id="SM00852"/>
    </source>
</evidence>
<dbReference type="UniPathway" id="UPA00344"/>
<evidence type="ECO:0000313" key="13">
    <source>
        <dbReference type="EMBL" id="QDU62910.1"/>
    </source>
</evidence>
<sequence>MLTVDEALKQILSHAGRQPTERAPLADVGGLVLAEEIVSDIDSPPFAKSLMDGYAVRGADLVEGKATLEVIGELAAGRESTLSLGPGTAIQIMTGAPIPTGADAVVMVERSNREGDQVHLDDASFLPNQNIMPRGRELTSGQRVLEPGWLLGGPECGLLATLGRVTPLVHRRPRLAVLATGDEIVPPDQQPASGQIRNSNESTVLALAQRAGVDVASLGIVGDDTRKLEELIREGLQADVLVLTGGVSAGKKDFVPEVLERLGVAKVFHHVALKPGKPVWFGRHADGLVFGLPGNPVSVLVCFELFVRTALRARQSRADALPELVPATLTADWHYPTRRETYHPARMRMTSSAWEVTPLPWFGSPDLCAVTNANGLLVGPVTDQLHPAGSVMSVLPLRRD</sequence>
<dbReference type="SUPFAM" id="SSF63882">
    <property type="entry name" value="MoeA N-terminal region -like"/>
    <property type="match status" value="1"/>
</dbReference>